<proteinExistence type="predicted"/>
<evidence type="ECO:0000313" key="1">
    <source>
        <dbReference type="EMBL" id="JAH87859.1"/>
    </source>
</evidence>
<reference evidence="1" key="2">
    <citation type="journal article" date="2015" name="Fish Shellfish Immunol.">
        <title>Early steps in the European eel (Anguilla anguilla)-Vibrio vulnificus interaction in the gills: Role of the RtxA13 toxin.</title>
        <authorList>
            <person name="Callol A."/>
            <person name="Pajuelo D."/>
            <person name="Ebbesson L."/>
            <person name="Teles M."/>
            <person name="MacKenzie S."/>
            <person name="Amaro C."/>
        </authorList>
    </citation>
    <scope>NUCLEOTIDE SEQUENCE</scope>
</reference>
<reference evidence="1" key="1">
    <citation type="submission" date="2014-11" db="EMBL/GenBank/DDBJ databases">
        <authorList>
            <person name="Amaro Gonzalez C."/>
        </authorList>
    </citation>
    <scope>NUCLEOTIDE SEQUENCE</scope>
</reference>
<accession>A0A0E9WBU3</accession>
<dbReference type="AlphaFoldDB" id="A0A0E9WBU3"/>
<sequence length="30" mass="3060">MVLFSCLCFPVGPPDGGTSVLCPAPLLLIV</sequence>
<dbReference type="EMBL" id="GBXM01020718">
    <property type="protein sequence ID" value="JAH87859.1"/>
    <property type="molecule type" value="Transcribed_RNA"/>
</dbReference>
<organism evidence="1">
    <name type="scientific">Anguilla anguilla</name>
    <name type="common">European freshwater eel</name>
    <name type="synonym">Muraena anguilla</name>
    <dbReference type="NCBI Taxonomy" id="7936"/>
    <lineage>
        <taxon>Eukaryota</taxon>
        <taxon>Metazoa</taxon>
        <taxon>Chordata</taxon>
        <taxon>Craniata</taxon>
        <taxon>Vertebrata</taxon>
        <taxon>Euteleostomi</taxon>
        <taxon>Actinopterygii</taxon>
        <taxon>Neopterygii</taxon>
        <taxon>Teleostei</taxon>
        <taxon>Anguilliformes</taxon>
        <taxon>Anguillidae</taxon>
        <taxon>Anguilla</taxon>
    </lineage>
</organism>
<name>A0A0E9WBU3_ANGAN</name>
<protein>
    <submittedName>
        <fullName evidence="1">Uncharacterized protein</fullName>
    </submittedName>
</protein>